<dbReference type="Gene3D" id="2.60.120.260">
    <property type="entry name" value="Galactose-binding domain-like"/>
    <property type="match status" value="1"/>
</dbReference>
<dbReference type="Gene3D" id="1.10.3020.10">
    <property type="entry name" value="alpha-amino acid ester hydrolase ( Helical cap domain)"/>
    <property type="match status" value="1"/>
</dbReference>
<dbReference type="InterPro" id="IPR050585">
    <property type="entry name" value="Xaa-Pro_dipeptidyl-ppase/CocE"/>
</dbReference>
<dbReference type="Pfam" id="PF08530">
    <property type="entry name" value="PepX_C"/>
    <property type="match status" value="1"/>
</dbReference>
<dbReference type="InterPro" id="IPR000383">
    <property type="entry name" value="Xaa-Pro-like_dom"/>
</dbReference>
<accession>A0ABT4EI45</accession>
<protein>
    <submittedName>
        <fullName evidence="4">CocE/NonD family hydrolase</fullName>
    </submittedName>
</protein>
<dbReference type="SMART" id="SM00939">
    <property type="entry name" value="PepX_C"/>
    <property type="match status" value="1"/>
</dbReference>
<dbReference type="InterPro" id="IPR005674">
    <property type="entry name" value="CocE/Ser_esterase"/>
</dbReference>
<evidence type="ECO:0000313" key="5">
    <source>
        <dbReference type="Proteomes" id="UP001527090"/>
    </source>
</evidence>
<dbReference type="Proteomes" id="UP001527090">
    <property type="component" value="Unassembled WGS sequence"/>
</dbReference>
<dbReference type="PANTHER" id="PTHR43056">
    <property type="entry name" value="PEPTIDASE S9 PROLYL OLIGOPEPTIDASE"/>
    <property type="match status" value="1"/>
</dbReference>
<evidence type="ECO:0000256" key="2">
    <source>
        <dbReference type="SAM" id="MobiDB-lite"/>
    </source>
</evidence>
<evidence type="ECO:0000313" key="4">
    <source>
        <dbReference type="EMBL" id="MCY9533389.1"/>
    </source>
</evidence>
<proteinExistence type="predicted"/>
<keyword evidence="1 4" id="KW-0378">Hydrolase</keyword>
<dbReference type="RefSeq" id="WP_268633161.1">
    <property type="nucleotide sequence ID" value="NZ_JAMDLY010000032.1"/>
</dbReference>
<dbReference type="SUPFAM" id="SSF49785">
    <property type="entry name" value="Galactose-binding domain-like"/>
    <property type="match status" value="1"/>
</dbReference>
<comment type="caution">
    <text evidence="4">The sequence shown here is derived from an EMBL/GenBank/DDBJ whole genome shotgun (WGS) entry which is preliminary data.</text>
</comment>
<gene>
    <name evidence="4" type="ORF">M5X04_29245</name>
</gene>
<dbReference type="Pfam" id="PF02129">
    <property type="entry name" value="Peptidase_S15"/>
    <property type="match status" value="1"/>
</dbReference>
<reference evidence="4 5" key="1">
    <citation type="submission" date="2022-05" db="EMBL/GenBank/DDBJ databases">
        <title>Genome Sequencing of Bee-Associated Microbes.</title>
        <authorList>
            <person name="Dunlap C."/>
        </authorList>
    </citation>
    <scope>NUCLEOTIDE SEQUENCE [LARGE SCALE GENOMIC DNA]</scope>
    <source>
        <strain evidence="4 5">NRRL NRS-750</strain>
    </source>
</reference>
<dbReference type="SUPFAM" id="SSF53474">
    <property type="entry name" value="alpha/beta-Hydrolases"/>
    <property type="match status" value="1"/>
</dbReference>
<sequence length="594" mass="67277">MSTAHTTTAHTTTAHTTTAHTTPTRLAVIVERDVPIPMRDGIILYADIYRPEVGVHPVLLLRTPYNKEDAQTMNYAHPSWYAQHGYVVIVQDVRGRWKSEGEFEPYRNEAWDGYDTIEWAAALPDVIPKVGMYGFSYAGAAQWHAATARPPHLACMTPAMTGSDAYQGGVYRNGAFALACNQSWIMFLTQNTARRHGRPEWERELARGGSVIHGLYSTLPLQDMPLINDEFAPFYQDWLQHSTRDEYWRALSIEERYDRIEVPVLHIGGWYDPFVDGTIRNYEGVRQQGASEEARENQYLRITPWYHMPWSRYVSELDFGIEASNRVNEWQLTWFDRWLKGDEHALQSWNKISYFEMGSNQWKHTQTWPPPQVELTKYYLHGDRANSINGDGRLSQDLPFDAPLLADTYIYDPLIPVPALGGRSGAVPDLTPMGPKLQLANEVRNDVLVYTTGPLDRPVSVAGEVVARVYAATTAVNTDFVVKLMDVYPDGRAYNIAEGIVRTAYRRSLEHPEPVVPGEVVAYDISLGPTSIVFQQGHAIRLEITSSLFPTYDRNPNSMIPPGDVTISDLKLATQTIFRNTDYPSHFILPIVKG</sequence>
<dbReference type="InterPro" id="IPR008979">
    <property type="entry name" value="Galactose-bd-like_sf"/>
</dbReference>
<dbReference type="GO" id="GO:0016787">
    <property type="term" value="F:hydrolase activity"/>
    <property type="evidence" value="ECO:0007669"/>
    <property type="project" value="UniProtKB-KW"/>
</dbReference>
<dbReference type="Gene3D" id="3.40.50.1820">
    <property type="entry name" value="alpha/beta hydrolase"/>
    <property type="match status" value="1"/>
</dbReference>
<organism evidence="4 5">
    <name type="scientific">Paenibacillus alvei</name>
    <name type="common">Bacillus alvei</name>
    <dbReference type="NCBI Taxonomy" id="44250"/>
    <lineage>
        <taxon>Bacteria</taxon>
        <taxon>Bacillati</taxon>
        <taxon>Bacillota</taxon>
        <taxon>Bacilli</taxon>
        <taxon>Bacillales</taxon>
        <taxon>Paenibacillaceae</taxon>
        <taxon>Paenibacillus</taxon>
    </lineage>
</organism>
<dbReference type="InterPro" id="IPR013736">
    <property type="entry name" value="Xaa-Pro_dipept_C"/>
</dbReference>
<dbReference type="PANTHER" id="PTHR43056:SF10">
    <property type="entry name" value="COCE_NOND FAMILY, PUTATIVE (AFU_ORTHOLOGUE AFUA_7G00600)-RELATED"/>
    <property type="match status" value="1"/>
</dbReference>
<feature type="region of interest" description="Disordered" evidence="2">
    <location>
        <begin position="1"/>
        <end position="21"/>
    </location>
</feature>
<name>A0ABT4EI45_PAEAL</name>
<keyword evidence="5" id="KW-1185">Reference proteome</keyword>
<dbReference type="InterPro" id="IPR029058">
    <property type="entry name" value="AB_hydrolase_fold"/>
</dbReference>
<evidence type="ECO:0000256" key="1">
    <source>
        <dbReference type="ARBA" id="ARBA00022801"/>
    </source>
</evidence>
<dbReference type="EMBL" id="JAMDLY010000032">
    <property type="protein sequence ID" value="MCY9533389.1"/>
    <property type="molecule type" value="Genomic_DNA"/>
</dbReference>
<feature type="domain" description="Xaa-Pro dipeptidyl-peptidase C-terminal" evidence="3">
    <location>
        <begin position="332"/>
        <end position="588"/>
    </location>
</feature>
<evidence type="ECO:0000259" key="3">
    <source>
        <dbReference type="SMART" id="SM00939"/>
    </source>
</evidence>
<dbReference type="NCBIfam" id="TIGR00976">
    <property type="entry name" value="CocE_NonD"/>
    <property type="match status" value="1"/>
</dbReference>